<proteinExistence type="predicted"/>
<dbReference type="FunFam" id="1.10.510.10:FF:000571">
    <property type="entry name" value="Maternal embryonic leucine zipper kinase"/>
    <property type="match status" value="1"/>
</dbReference>
<keyword evidence="3" id="KW-0547">Nucleotide-binding</keyword>
<dbReference type="PANTHER" id="PTHR24355:SF1">
    <property type="entry name" value="RIBOSOMAL PROTEIN S6 KINASE-RELATED PROTEIN"/>
    <property type="match status" value="1"/>
</dbReference>
<dbReference type="InterPro" id="IPR011009">
    <property type="entry name" value="Kinase-like_dom_sf"/>
</dbReference>
<evidence type="ECO:0000256" key="1">
    <source>
        <dbReference type="ARBA" id="ARBA00022527"/>
    </source>
</evidence>
<accession>A0AAV7CZ61</accession>
<dbReference type="InterPro" id="IPR000719">
    <property type="entry name" value="Prot_kinase_dom"/>
</dbReference>
<dbReference type="EMBL" id="WNYA01000002">
    <property type="protein sequence ID" value="KAG8590409.1"/>
    <property type="molecule type" value="Genomic_DNA"/>
</dbReference>
<dbReference type="PROSITE" id="PS00108">
    <property type="entry name" value="PROTEIN_KINASE_ST"/>
    <property type="match status" value="1"/>
</dbReference>
<comment type="caution">
    <text evidence="7">The sequence shown here is derived from an EMBL/GenBank/DDBJ whole genome shotgun (WGS) entry which is preliminary data.</text>
</comment>
<dbReference type="CDD" id="cd05123">
    <property type="entry name" value="STKc_AGC"/>
    <property type="match status" value="1"/>
</dbReference>
<reference evidence="7" key="1">
    <citation type="thesis" date="2020" institute="ProQuest LLC" country="789 East Eisenhower Parkway, Ann Arbor, MI, USA">
        <title>Comparative Genomics and Chromosome Evolution.</title>
        <authorList>
            <person name="Mudd A.B."/>
        </authorList>
    </citation>
    <scope>NUCLEOTIDE SEQUENCE</scope>
    <source>
        <strain evidence="7">237g6f4</strain>
        <tissue evidence="7">Blood</tissue>
    </source>
</reference>
<evidence type="ECO:0000256" key="4">
    <source>
        <dbReference type="ARBA" id="ARBA00022777"/>
    </source>
</evidence>
<protein>
    <recommendedName>
        <fullName evidence="6">Protein kinase domain-containing protein</fullName>
    </recommendedName>
</protein>
<evidence type="ECO:0000259" key="6">
    <source>
        <dbReference type="PROSITE" id="PS50011"/>
    </source>
</evidence>
<dbReference type="GO" id="GO:0004674">
    <property type="term" value="F:protein serine/threonine kinase activity"/>
    <property type="evidence" value="ECO:0007669"/>
    <property type="project" value="UniProtKB-KW"/>
</dbReference>
<evidence type="ECO:0000256" key="2">
    <source>
        <dbReference type="ARBA" id="ARBA00022679"/>
    </source>
</evidence>
<dbReference type="Gene3D" id="3.30.200.20">
    <property type="entry name" value="Phosphorylase Kinase, domain 1"/>
    <property type="match status" value="1"/>
</dbReference>
<dbReference type="SMART" id="SM00220">
    <property type="entry name" value="S_TKc"/>
    <property type="match status" value="1"/>
</dbReference>
<organism evidence="7 8">
    <name type="scientific">Engystomops pustulosus</name>
    <name type="common">Tungara frog</name>
    <name type="synonym">Physalaemus pustulosus</name>
    <dbReference type="NCBI Taxonomy" id="76066"/>
    <lineage>
        <taxon>Eukaryota</taxon>
        <taxon>Metazoa</taxon>
        <taxon>Chordata</taxon>
        <taxon>Craniata</taxon>
        <taxon>Vertebrata</taxon>
        <taxon>Euteleostomi</taxon>
        <taxon>Amphibia</taxon>
        <taxon>Batrachia</taxon>
        <taxon>Anura</taxon>
        <taxon>Neobatrachia</taxon>
        <taxon>Hyloidea</taxon>
        <taxon>Leptodactylidae</taxon>
        <taxon>Leiuperinae</taxon>
        <taxon>Engystomops</taxon>
    </lineage>
</organism>
<dbReference type="Pfam" id="PF00069">
    <property type="entry name" value="Pkinase"/>
    <property type="match status" value="1"/>
</dbReference>
<dbReference type="InterPro" id="IPR008271">
    <property type="entry name" value="Ser/Thr_kinase_AS"/>
</dbReference>
<name>A0AAV7CZ61_ENGPU</name>
<dbReference type="AlphaFoldDB" id="A0AAV7CZ61"/>
<keyword evidence="1" id="KW-0723">Serine/threonine-protein kinase</keyword>
<evidence type="ECO:0000256" key="3">
    <source>
        <dbReference type="ARBA" id="ARBA00022741"/>
    </source>
</evidence>
<keyword evidence="2" id="KW-0808">Transferase</keyword>
<keyword evidence="4" id="KW-0418">Kinase</keyword>
<dbReference type="Proteomes" id="UP000824782">
    <property type="component" value="Unassembled WGS sequence"/>
</dbReference>
<keyword evidence="5" id="KW-0067">ATP-binding</keyword>
<evidence type="ECO:0000313" key="7">
    <source>
        <dbReference type="EMBL" id="KAG8590409.1"/>
    </source>
</evidence>
<dbReference type="PROSITE" id="PS50011">
    <property type="entry name" value="PROTEIN_KINASE_DOM"/>
    <property type="match status" value="1"/>
</dbReference>
<dbReference type="GO" id="GO:0005524">
    <property type="term" value="F:ATP binding"/>
    <property type="evidence" value="ECO:0007669"/>
    <property type="project" value="UniProtKB-KW"/>
</dbReference>
<dbReference type="SUPFAM" id="SSF56112">
    <property type="entry name" value="Protein kinase-like (PK-like)"/>
    <property type="match status" value="1"/>
</dbReference>
<dbReference type="InterPro" id="IPR045270">
    <property type="entry name" value="STKc_AGC"/>
</dbReference>
<dbReference type="PANTHER" id="PTHR24355">
    <property type="entry name" value="G PROTEIN-COUPLED RECEPTOR KINASE/RIBOSOMAL PROTEIN S6 KINASE"/>
    <property type="match status" value="1"/>
</dbReference>
<feature type="domain" description="Protein kinase" evidence="6">
    <location>
        <begin position="91"/>
        <end position="344"/>
    </location>
</feature>
<evidence type="ECO:0000313" key="8">
    <source>
        <dbReference type="Proteomes" id="UP000824782"/>
    </source>
</evidence>
<keyword evidence="8" id="KW-1185">Reference proteome</keyword>
<dbReference type="Gene3D" id="1.10.510.10">
    <property type="entry name" value="Transferase(Phosphotransferase) domain 1"/>
    <property type="match status" value="1"/>
</dbReference>
<gene>
    <name evidence="7" type="ORF">GDO81_006753</name>
</gene>
<evidence type="ECO:0000256" key="5">
    <source>
        <dbReference type="ARBA" id="ARBA00022840"/>
    </source>
</evidence>
<sequence length="396" mass="45080">MGAASSDTKSISSLSSNSWVHPWKGFWNGEIRTPSRLRQLWDTGCTVKNKLRTSHQTSPPEEKGAEWTLPQCVALFLPEFPVWSPTTQPELKILGCVAKGSIGPVLKVFNCSEQKIFALKVLPKGEVLRRNTLRQCKEEVSIQRQVKHPFIQCLGESWQGQRHLFIMCNYCSYGDLYSLWMSAKYIDEDTIRLFAAELVSVLVYLHNLGIIHRDVKMENILLDERGHLKLSDFGLSRHLPYGDRAYTICGTLQYMAPEVLSGGPYSHSADWFSLGVLLFAMAAGEFPVPSATDHTMMLERVNDATYDIPRTLSRGLSHLLKELLCKVPRQRPRYLHQFKNHIFFRGITLDPALLQKCPVDLVLKMRKSEVTIQSDCDGFEDFDWDLTQTLQFPCPA</sequence>